<keyword evidence="4" id="KW-0456">Lyase</keyword>
<gene>
    <name evidence="4" type="ORF">NLF92_10390</name>
</gene>
<feature type="domain" description="F5/8 type C" evidence="3">
    <location>
        <begin position="59"/>
        <end position="203"/>
    </location>
</feature>
<dbReference type="Gene3D" id="2.60.120.260">
    <property type="entry name" value="Galactose-binding domain-like"/>
    <property type="match status" value="1"/>
</dbReference>
<protein>
    <submittedName>
        <fullName evidence="4">Polysaccharide lyase family 7 protein</fullName>
    </submittedName>
</protein>
<dbReference type="GO" id="GO:0016829">
    <property type="term" value="F:lyase activity"/>
    <property type="evidence" value="ECO:0007669"/>
    <property type="project" value="UniProtKB-KW"/>
</dbReference>
<evidence type="ECO:0000313" key="4">
    <source>
        <dbReference type="EMBL" id="MCP3429354.1"/>
    </source>
</evidence>
<accession>A0AA42BM87</accession>
<keyword evidence="2" id="KW-1133">Transmembrane helix</keyword>
<keyword evidence="5" id="KW-1185">Reference proteome</keyword>
<feature type="transmembrane region" description="Helical" evidence="2">
    <location>
        <begin position="21"/>
        <end position="39"/>
    </location>
</feature>
<dbReference type="Pfam" id="PF22633">
    <property type="entry name" value="F5_F8_type_C_2"/>
    <property type="match status" value="1"/>
</dbReference>
<dbReference type="InterPro" id="IPR000421">
    <property type="entry name" value="FA58C"/>
</dbReference>
<dbReference type="PROSITE" id="PS50022">
    <property type="entry name" value="FA58C_3"/>
    <property type="match status" value="1"/>
</dbReference>
<dbReference type="PROSITE" id="PS51257">
    <property type="entry name" value="PROKAR_LIPOPROTEIN"/>
    <property type="match status" value="1"/>
</dbReference>
<dbReference type="EMBL" id="JANATA010000019">
    <property type="protein sequence ID" value="MCP3429354.1"/>
    <property type="molecule type" value="Genomic_DNA"/>
</dbReference>
<dbReference type="AlphaFoldDB" id="A0AA42BM87"/>
<dbReference type="RefSeq" id="WP_254101574.1">
    <property type="nucleotide sequence ID" value="NZ_JANATA010000019.1"/>
</dbReference>
<evidence type="ECO:0000256" key="2">
    <source>
        <dbReference type="SAM" id="Phobius"/>
    </source>
</evidence>
<dbReference type="InterPro" id="IPR014895">
    <property type="entry name" value="Alginate_lyase_2"/>
</dbReference>
<dbReference type="InterPro" id="IPR008979">
    <property type="entry name" value="Galactose-bd-like_sf"/>
</dbReference>
<keyword evidence="2" id="KW-0812">Transmembrane</keyword>
<reference evidence="4" key="1">
    <citation type="submission" date="2022-07" db="EMBL/GenBank/DDBJ databases">
        <title>Characterization of the Novel Bacterium Alteromonas immobilis LMIT006 and Alteromonas gregis LMIT007.</title>
        <authorList>
            <person name="Lin X."/>
        </authorList>
    </citation>
    <scope>NUCLEOTIDE SEQUENCE</scope>
    <source>
        <strain evidence="4">LMIT007</strain>
    </source>
</reference>
<dbReference type="InterPro" id="IPR013320">
    <property type="entry name" value="ConA-like_dom_sf"/>
</dbReference>
<dbReference type="Proteomes" id="UP001165413">
    <property type="component" value="Unassembled WGS sequence"/>
</dbReference>
<proteinExistence type="predicted"/>
<dbReference type="Gene3D" id="2.60.120.200">
    <property type="match status" value="1"/>
</dbReference>
<name>A0AA42BM87_9ALTE</name>
<comment type="caution">
    <text evidence="4">The sequence shown here is derived from an EMBL/GenBank/DDBJ whole genome shotgun (WGS) entry which is preliminary data.</text>
</comment>
<evidence type="ECO:0000313" key="5">
    <source>
        <dbReference type="Proteomes" id="UP001165413"/>
    </source>
</evidence>
<dbReference type="SUPFAM" id="SSF49899">
    <property type="entry name" value="Concanavalin A-like lectins/glucanases"/>
    <property type="match status" value="1"/>
</dbReference>
<organism evidence="4 5">
    <name type="scientific">Opacimonas viscosa</name>
    <dbReference type="NCBI Taxonomy" id="2961944"/>
    <lineage>
        <taxon>Bacteria</taxon>
        <taxon>Pseudomonadati</taxon>
        <taxon>Pseudomonadota</taxon>
        <taxon>Gammaproteobacteria</taxon>
        <taxon>Alteromonadales</taxon>
        <taxon>Alteromonadaceae</taxon>
        <taxon>Opacimonas</taxon>
    </lineage>
</organism>
<evidence type="ECO:0000256" key="1">
    <source>
        <dbReference type="SAM" id="MobiDB-lite"/>
    </source>
</evidence>
<feature type="region of interest" description="Disordered" evidence="1">
    <location>
        <begin position="43"/>
        <end position="66"/>
    </location>
</feature>
<evidence type="ECO:0000259" key="3">
    <source>
        <dbReference type="PROSITE" id="PS50022"/>
    </source>
</evidence>
<dbReference type="SUPFAM" id="SSF49785">
    <property type="entry name" value="Galactose-binding domain-like"/>
    <property type="match status" value="1"/>
</dbReference>
<keyword evidence="2" id="KW-0472">Membrane</keyword>
<sequence>MNKPIVCQVNKTSINQHSAKLLCVSILSSFMLGACGGGYSSNQGSITPPTPTTPTSPTTPATEVAPEGSCSANQLIVAQSVTGNGDTATANTPTRVIDNDLDTFWLSSTTQANITIDLGSIYQVKEVRIAWQDGQSAPYRYDLSGSVSGNAFYDIATGLQTTGTTDLPESQSITATNLRHLKLTTNFNSGTDAGIREVFIFGCDLSGARQQVSTEFVLSTLGLDPNVPPSGNFDLLTWGLDNPEDNDNNGRSDRIQERELAAGFTNDFFYTGADGGMVFKAPIYAPKTSTNTSYARTELREMLRRGNTSISTQGPNLNNWVLGYQPEPTNPVGGVGGHLSATLAVNRVVEAGENYQIGRVIIGQIHAGDDEPIRLYYRKRPGHDLGYIYFAHEINGGDDTIRMVYGPEYTNQNNQPNFTSAPTIGIALNEVFSYEIIQQDARIDVLIRKGGLSAPIVGHQSIDMDALNSGYDVQGEWMYFKAGAYTGNNTGAQGDFFQVTFYELENSHD</sequence>
<dbReference type="Pfam" id="PF08787">
    <property type="entry name" value="Alginate_lyase2"/>
    <property type="match status" value="1"/>
</dbReference>